<dbReference type="EnsemblMetazoa" id="PPA05931.1">
    <property type="protein sequence ID" value="PPA05931.1"/>
    <property type="gene ID" value="WBGene00095485"/>
</dbReference>
<reference evidence="2" key="1">
    <citation type="journal article" date="2008" name="Nat. Genet.">
        <title>The Pristionchus pacificus genome provides a unique perspective on nematode lifestyle and parasitism.</title>
        <authorList>
            <person name="Dieterich C."/>
            <person name="Clifton S.W."/>
            <person name="Schuster L.N."/>
            <person name="Chinwalla A."/>
            <person name="Delehaunty K."/>
            <person name="Dinkelacker I."/>
            <person name="Fulton L."/>
            <person name="Fulton R."/>
            <person name="Godfrey J."/>
            <person name="Minx P."/>
            <person name="Mitreva M."/>
            <person name="Roeseler W."/>
            <person name="Tian H."/>
            <person name="Witte H."/>
            <person name="Yang S.P."/>
            <person name="Wilson R.K."/>
            <person name="Sommer R.J."/>
        </authorList>
    </citation>
    <scope>NUCLEOTIDE SEQUENCE [LARGE SCALE GENOMIC DNA]</scope>
    <source>
        <strain evidence="2">PS312</strain>
    </source>
</reference>
<dbReference type="Gene3D" id="3.30.50.10">
    <property type="entry name" value="Erythroid Transcription Factor GATA-1, subunit A"/>
    <property type="match status" value="1"/>
</dbReference>
<dbReference type="InterPro" id="IPR000536">
    <property type="entry name" value="Nucl_hrmn_rcpt_lig-bd"/>
</dbReference>
<dbReference type="SMART" id="SM00430">
    <property type="entry name" value="HOLI"/>
    <property type="match status" value="1"/>
</dbReference>
<sequence>MDEASSSSHQCLVCTTPINSVHLGMDICRACSSFFKRTKTTGRQYPCRTGERNCMIANEGKYTCRRCRYEKCVSLGMEYDGPLRMRRKPPSSILQRIKMESKALFERRREKELKVIRKHGGHNRIPHPIEEVYDIHQDTCYEMYGIYITEAQVFFKNVFPAFDELSVREQELIFKDYIAKMSLIEGYRRTYQIWGGVMCSVVTCHDVERNYEGIENVKNASFLVSYSKSFTKDQNDIFLPLFSRCLLTDQEHYALIALVMSELDTSDVSEEAHVILDRYRHEVLEDLQLHYQNELGLKEFSIKLGNLMTLNHAVQCHVIAIIAYASLQYSFAFIYFEERSVIVIRNLITHNKPFHRNVICSPPEIYHGRGKELWGITSLSVIVLSIIVYYVVWRELKNTGVFSTCFIRKNSLIPREVIGTVAGTTEIGCTLLCNNTINSAEGSACGAVVSSLVKTLTGCPALSNTTELVYSWKTTSALRSVCFVSKIIEKWDADFGSWYFDLVQRYYVIIRVTRIPEADGTYSSIKQPADRIIRCAMGKWLHD</sequence>
<evidence type="ECO:0000313" key="1">
    <source>
        <dbReference type="EnsemblMetazoa" id="PPA05931.1"/>
    </source>
</evidence>
<dbReference type="GO" id="GO:0008270">
    <property type="term" value="F:zinc ion binding"/>
    <property type="evidence" value="ECO:0007669"/>
    <property type="project" value="InterPro"/>
</dbReference>
<dbReference type="SUPFAM" id="SSF57716">
    <property type="entry name" value="Glucocorticoid receptor-like (DNA-binding domain)"/>
    <property type="match status" value="1"/>
</dbReference>
<dbReference type="Pfam" id="PF00104">
    <property type="entry name" value="Hormone_recep"/>
    <property type="match status" value="1"/>
</dbReference>
<keyword evidence="2" id="KW-1185">Reference proteome</keyword>
<dbReference type="GO" id="GO:0043565">
    <property type="term" value="F:sequence-specific DNA binding"/>
    <property type="evidence" value="ECO:0007669"/>
    <property type="project" value="InterPro"/>
</dbReference>
<dbReference type="InterPro" id="IPR035500">
    <property type="entry name" value="NHR-like_dom_sf"/>
</dbReference>
<gene>
    <name evidence="1" type="primary">WBGene00095485</name>
</gene>
<dbReference type="GO" id="GO:0003700">
    <property type="term" value="F:DNA-binding transcription factor activity"/>
    <property type="evidence" value="ECO:0000318"/>
    <property type="project" value="GO_Central"/>
</dbReference>
<dbReference type="SMART" id="SM00399">
    <property type="entry name" value="ZnF_C4"/>
    <property type="match status" value="1"/>
</dbReference>
<dbReference type="InterPro" id="IPR013088">
    <property type="entry name" value="Znf_NHR/GATA"/>
</dbReference>
<dbReference type="SUPFAM" id="SSF48508">
    <property type="entry name" value="Nuclear receptor ligand-binding domain"/>
    <property type="match status" value="1"/>
</dbReference>
<reference evidence="1" key="2">
    <citation type="submission" date="2022-06" db="UniProtKB">
        <authorList>
            <consortium name="EnsemblMetazoa"/>
        </authorList>
    </citation>
    <scope>IDENTIFICATION</scope>
    <source>
        <strain evidence="1">PS312</strain>
    </source>
</reference>
<dbReference type="Gene3D" id="1.10.565.10">
    <property type="entry name" value="Retinoid X Receptor"/>
    <property type="match status" value="1"/>
</dbReference>
<dbReference type="PANTHER" id="PTHR46011">
    <property type="entry name" value="NUCLEAR HORMONE RECEPTOR FAMILY MEMBER NHR-86-RELATED"/>
    <property type="match status" value="1"/>
</dbReference>
<dbReference type="PRINTS" id="PR00047">
    <property type="entry name" value="STROIDFINGER"/>
</dbReference>
<dbReference type="GO" id="GO:0005634">
    <property type="term" value="C:nucleus"/>
    <property type="evidence" value="ECO:0000318"/>
    <property type="project" value="GO_Central"/>
</dbReference>
<accession>A0A8R1U882</accession>
<dbReference type="Proteomes" id="UP000005239">
    <property type="component" value="Unassembled WGS sequence"/>
</dbReference>
<accession>A0A2A6C1V1</accession>
<evidence type="ECO:0000313" key="2">
    <source>
        <dbReference type="Proteomes" id="UP000005239"/>
    </source>
</evidence>
<dbReference type="AlphaFoldDB" id="A0A2A6C1V1"/>
<organism evidence="1 2">
    <name type="scientific">Pristionchus pacificus</name>
    <name type="common">Parasitic nematode worm</name>
    <dbReference type="NCBI Taxonomy" id="54126"/>
    <lineage>
        <taxon>Eukaryota</taxon>
        <taxon>Metazoa</taxon>
        <taxon>Ecdysozoa</taxon>
        <taxon>Nematoda</taxon>
        <taxon>Chromadorea</taxon>
        <taxon>Rhabditida</taxon>
        <taxon>Rhabditina</taxon>
        <taxon>Diplogasteromorpha</taxon>
        <taxon>Diplogasteroidea</taxon>
        <taxon>Neodiplogasteridae</taxon>
        <taxon>Pristionchus</taxon>
    </lineage>
</organism>
<dbReference type="Pfam" id="PF00105">
    <property type="entry name" value="zf-C4"/>
    <property type="match status" value="1"/>
</dbReference>
<protein>
    <submittedName>
        <fullName evidence="1">Nuclear receptor</fullName>
    </submittedName>
</protein>
<dbReference type="InterPro" id="IPR001628">
    <property type="entry name" value="Znf_hrmn_rcpt"/>
</dbReference>
<dbReference type="PROSITE" id="PS51030">
    <property type="entry name" value="NUCLEAR_REC_DBD_2"/>
    <property type="match status" value="1"/>
</dbReference>
<name>A0A2A6C1V1_PRIPA</name>
<dbReference type="PANTHER" id="PTHR46011:SF6">
    <property type="entry name" value="HIGH ZINC ACTIVATED NUCLEAR RECEPTOR PROTEIN"/>
    <property type="match status" value="1"/>
</dbReference>
<proteinExistence type="predicted"/>